<organism evidence="1 2">
    <name type="scientific">Nocardia aurea</name>
    <dbReference type="NCBI Taxonomy" id="2144174"/>
    <lineage>
        <taxon>Bacteria</taxon>
        <taxon>Bacillati</taxon>
        <taxon>Actinomycetota</taxon>
        <taxon>Actinomycetes</taxon>
        <taxon>Mycobacteriales</taxon>
        <taxon>Nocardiaceae</taxon>
        <taxon>Nocardia</taxon>
    </lineage>
</organism>
<dbReference type="EMBL" id="JBFAKC010000009">
    <property type="protein sequence ID" value="MEV0710103.1"/>
    <property type="molecule type" value="Genomic_DNA"/>
</dbReference>
<name>A0ABV3FXN7_9NOCA</name>
<keyword evidence="2" id="KW-1185">Reference proteome</keyword>
<dbReference type="Pfam" id="PF13602">
    <property type="entry name" value="ADH_zinc_N_2"/>
    <property type="match status" value="1"/>
</dbReference>
<evidence type="ECO:0000313" key="1">
    <source>
        <dbReference type="EMBL" id="MEV0710103.1"/>
    </source>
</evidence>
<dbReference type="Proteomes" id="UP001551695">
    <property type="component" value="Unassembled WGS sequence"/>
</dbReference>
<protein>
    <submittedName>
        <fullName evidence="1">Zinc-binding dehydrogenase</fullName>
    </submittedName>
</protein>
<gene>
    <name evidence="1" type="ORF">AB0I48_21280</name>
</gene>
<proteinExistence type="predicted"/>
<comment type="caution">
    <text evidence="1">The sequence shown here is derived from an EMBL/GenBank/DDBJ whole genome shotgun (WGS) entry which is preliminary data.</text>
</comment>
<evidence type="ECO:0000313" key="2">
    <source>
        <dbReference type="Proteomes" id="UP001551695"/>
    </source>
</evidence>
<sequence length="57" mass="6092">MLQRVGGDIRVLEERALAQAAAGRLRPAVQRFPLSDAAGAHRALETRATMGKVVLVP</sequence>
<dbReference type="Gene3D" id="3.90.180.10">
    <property type="entry name" value="Medium-chain alcohol dehydrogenases, catalytic domain"/>
    <property type="match status" value="1"/>
</dbReference>
<accession>A0ABV3FXN7</accession>
<reference evidence="1 2" key="1">
    <citation type="submission" date="2024-06" db="EMBL/GenBank/DDBJ databases">
        <title>The Natural Products Discovery Center: Release of the First 8490 Sequenced Strains for Exploring Actinobacteria Biosynthetic Diversity.</title>
        <authorList>
            <person name="Kalkreuter E."/>
            <person name="Kautsar S.A."/>
            <person name="Yang D."/>
            <person name="Bader C.D."/>
            <person name="Teijaro C.N."/>
            <person name="Fluegel L."/>
            <person name="Davis C.M."/>
            <person name="Simpson J.R."/>
            <person name="Lauterbach L."/>
            <person name="Steele A.D."/>
            <person name="Gui C."/>
            <person name="Meng S."/>
            <person name="Li G."/>
            <person name="Viehrig K."/>
            <person name="Ye F."/>
            <person name="Su P."/>
            <person name="Kiefer A.F."/>
            <person name="Nichols A."/>
            <person name="Cepeda A.J."/>
            <person name="Yan W."/>
            <person name="Fan B."/>
            <person name="Jiang Y."/>
            <person name="Adhikari A."/>
            <person name="Zheng C.-J."/>
            <person name="Schuster L."/>
            <person name="Cowan T.M."/>
            <person name="Smanski M.J."/>
            <person name="Chevrette M.G."/>
            <person name="De Carvalho L.P.S."/>
            <person name="Shen B."/>
        </authorList>
    </citation>
    <scope>NUCLEOTIDE SEQUENCE [LARGE SCALE GENOMIC DNA]</scope>
    <source>
        <strain evidence="1 2">NPDC050403</strain>
    </source>
</reference>